<sequence length="382" mass="42924">MKPLRILQFITPAGFYGAERWVLALANNLSAAEVVCDLAVTDEGAGQDLSVAEFYPKQIGQVHRIPLKHRFDMTAIQKLCTLIRSRNIDVIHTHGYKSDILGLIAARRCNIKAVSTPHGFSGNVGFKLSMFIKAGTFSYRYFDRVVPLSPELLEDVRGFRVPESKIDYIANGVDLSELDRFFKMSSEEREDFHLGFVGQMIPRKGLRDLIDVFHRLWERHPRVRLTLVGDGSQRRELESYARSLPCSERIRFLGFQPDRIPIMREFDMFLMTSSLEGIPRCMMEAMAIGIPVVAYDIPGVDELVTHGKTGSLAPLGDIETLSNECEALMLDIELRQRLTGNARRMIEETYSAARMANEYTALFRTLVGPASSGKTSLSGKGV</sequence>
<keyword evidence="3" id="KW-0808">Transferase</keyword>
<dbReference type="GO" id="GO:0016757">
    <property type="term" value="F:glycosyltransferase activity"/>
    <property type="evidence" value="ECO:0007669"/>
    <property type="project" value="InterPro"/>
</dbReference>
<dbReference type="InterPro" id="IPR001296">
    <property type="entry name" value="Glyco_trans_1"/>
</dbReference>
<dbReference type="Proteomes" id="UP000626148">
    <property type="component" value="Unassembled WGS sequence"/>
</dbReference>
<dbReference type="InterPro" id="IPR028098">
    <property type="entry name" value="Glyco_trans_4-like_N"/>
</dbReference>
<evidence type="ECO:0000259" key="1">
    <source>
        <dbReference type="Pfam" id="PF00534"/>
    </source>
</evidence>
<reference evidence="3" key="2">
    <citation type="submission" date="2020-09" db="EMBL/GenBank/DDBJ databases">
        <authorList>
            <person name="Sun Q."/>
            <person name="Kim S."/>
        </authorList>
    </citation>
    <scope>NUCLEOTIDE SEQUENCE</scope>
    <source>
        <strain evidence="3">KCTC 22169</strain>
    </source>
</reference>
<name>A0A918N965_9GAMM</name>
<dbReference type="PANTHER" id="PTHR45947:SF3">
    <property type="entry name" value="SULFOQUINOVOSYL TRANSFERASE SQD2"/>
    <property type="match status" value="1"/>
</dbReference>
<protein>
    <submittedName>
        <fullName evidence="3">Glycosyl transferase family 1</fullName>
    </submittedName>
</protein>
<accession>A0A918N965</accession>
<dbReference type="Pfam" id="PF00534">
    <property type="entry name" value="Glycos_transf_1"/>
    <property type="match status" value="1"/>
</dbReference>
<evidence type="ECO:0000313" key="4">
    <source>
        <dbReference type="Proteomes" id="UP000626148"/>
    </source>
</evidence>
<dbReference type="Pfam" id="PF13439">
    <property type="entry name" value="Glyco_transf_4"/>
    <property type="match status" value="1"/>
</dbReference>
<organism evidence="3 4">
    <name type="scientific">Saccharospirillum salsuginis</name>
    <dbReference type="NCBI Taxonomy" id="418750"/>
    <lineage>
        <taxon>Bacteria</taxon>
        <taxon>Pseudomonadati</taxon>
        <taxon>Pseudomonadota</taxon>
        <taxon>Gammaproteobacteria</taxon>
        <taxon>Oceanospirillales</taxon>
        <taxon>Saccharospirillaceae</taxon>
        <taxon>Saccharospirillum</taxon>
    </lineage>
</organism>
<gene>
    <name evidence="3" type="ORF">GCM10007392_16140</name>
</gene>
<evidence type="ECO:0000259" key="2">
    <source>
        <dbReference type="Pfam" id="PF13439"/>
    </source>
</evidence>
<dbReference type="InterPro" id="IPR050194">
    <property type="entry name" value="Glycosyltransferase_grp1"/>
</dbReference>
<dbReference type="SUPFAM" id="SSF53756">
    <property type="entry name" value="UDP-Glycosyltransferase/glycogen phosphorylase"/>
    <property type="match status" value="1"/>
</dbReference>
<keyword evidence="4" id="KW-1185">Reference proteome</keyword>
<reference evidence="3" key="1">
    <citation type="journal article" date="2014" name="Int. J. Syst. Evol. Microbiol.">
        <title>Complete genome sequence of Corynebacterium casei LMG S-19264T (=DSM 44701T), isolated from a smear-ripened cheese.</title>
        <authorList>
            <consortium name="US DOE Joint Genome Institute (JGI-PGF)"/>
            <person name="Walter F."/>
            <person name="Albersmeier A."/>
            <person name="Kalinowski J."/>
            <person name="Ruckert C."/>
        </authorList>
    </citation>
    <scope>NUCLEOTIDE SEQUENCE</scope>
    <source>
        <strain evidence="3">KCTC 22169</strain>
    </source>
</reference>
<feature type="domain" description="Glycosyl transferase family 1" evidence="1">
    <location>
        <begin position="187"/>
        <end position="344"/>
    </location>
</feature>
<dbReference type="AlphaFoldDB" id="A0A918N965"/>
<evidence type="ECO:0000313" key="3">
    <source>
        <dbReference type="EMBL" id="GGX49579.1"/>
    </source>
</evidence>
<comment type="caution">
    <text evidence="3">The sequence shown here is derived from an EMBL/GenBank/DDBJ whole genome shotgun (WGS) entry which is preliminary data.</text>
</comment>
<dbReference type="Gene3D" id="3.40.50.2000">
    <property type="entry name" value="Glycogen Phosphorylase B"/>
    <property type="match status" value="2"/>
</dbReference>
<dbReference type="CDD" id="cd03801">
    <property type="entry name" value="GT4_PimA-like"/>
    <property type="match status" value="1"/>
</dbReference>
<dbReference type="EMBL" id="BMXR01000003">
    <property type="protein sequence ID" value="GGX49579.1"/>
    <property type="molecule type" value="Genomic_DNA"/>
</dbReference>
<dbReference type="RefSeq" id="WP_189608025.1">
    <property type="nucleotide sequence ID" value="NZ_BMXR01000003.1"/>
</dbReference>
<feature type="domain" description="Glycosyltransferase subfamily 4-like N-terminal" evidence="2">
    <location>
        <begin position="17"/>
        <end position="176"/>
    </location>
</feature>
<proteinExistence type="predicted"/>
<dbReference type="PANTHER" id="PTHR45947">
    <property type="entry name" value="SULFOQUINOVOSYL TRANSFERASE SQD2"/>
    <property type="match status" value="1"/>
</dbReference>